<evidence type="ECO:0000313" key="1">
    <source>
        <dbReference type="EMBL" id="PKX93581.1"/>
    </source>
</evidence>
<dbReference type="AlphaFoldDB" id="A0A2I1C7N0"/>
<reference evidence="2" key="1">
    <citation type="journal article" date="2018" name="Proc. Natl. Acad. Sci. U.S.A.">
        <title>Linking secondary metabolites to gene clusters through genome sequencing of six diverse Aspergillus species.</title>
        <authorList>
            <person name="Kaerboelling I."/>
            <person name="Vesth T.C."/>
            <person name="Frisvad J.C."/>
            <person name="Nybo J.L."/>
            <person name="Theobald S."/>
            <person name="Kuo A."/>
            <person name="Bowyer P."/>
            <person name="Matsuda Y."/>
            <person name="Mondo S."/>
            <person name="Lyhne E.K."/>
            <person name="Kogle M.E."/>
            <person name="Clum A."/>
            <person name="Lipzen A."/>
            <person name="Salamov A."/>
            <person name="Ngan C.Y."/>
            <person name="Daum C."/>
            <person name="Chiniquy J."/>
            <person name="Barry K."/>
            <person name="LaButti K."/>
            <person name="Haridas S."/>
            <person name="Simmons B.A."/>
            <person name="Magnuson J.K."/>
            <person name="Mortensen U.H."/>
            <person name="Larsen T.O."/>
            <person name="Grigoriev I.V."/>
            <person name="Baker S.E."/>
            <person name="Andersen M.R."/>
        </authorList>
    </citation>
    <scope>NUCLEOTIDE SEQUENCE [LARGE SCALE GENOMIC DNA]</scope>
    <source>
        <strain evidence="2">IBT 16806</strain>
    </source>
</reference>
<protein>
    <submittedName>
        <fullName evidence="1">Uncharacterized protein</fullName>
    </submittedName>
</protein>
<dbReference type="RefSeq" id="XP_024682176.1">
    <property type="nucleotide sequence ID" value="XM_024821185.1"/>
</dbReference>
<evidence type="ECO:0000313" key="2">
    <source>
        <dbReference type="Proteomes" id="UP000234474"/>
    </source>
</evidence>
<accession>A0A2I1C7N0</accession>
<organism evidence="1 2">
    <name type="scientific">Aspergillus novofumigatus (strain IBT 16806)</name>
    <dbReference type="NCBI Taxonomy" id="1392255"/>
    <lineage>
        <taxon>Eukaryota</taxon>
        <taxon>Fungi</taxon>
        <taxon>Dikarya</taxon>
        <taxon>Ascomycota</taxon>
        <taxon>Pezizomycotina</taxon>
        <taxon>Eurotiomycetes</taxon>
        <taxon>Eurotiomycetidae</taxon>
        <taxon>Eurotiales</taxon>
        <taxon>Aspergillaceae</taxon>
        <taxon>Aspergillus</taxon>
        <taxon>Aspergillus subgen. Fumigati</taxon>
    </lineage>
</organism>
<gene>
    <name evidence="1" type="ORF">P174DRAFT_156545</name>
</gene>
<dbReference type="VEuPathDB" id="FungiDB:P174DRAFT_156545"/>
<comment type="caution">
    <text evidence="1">The sequence shown here is derived from an EMBL/GenBank/DDBJ whole genome shotgun (WGS) entry which is preliminary data.</text>
</comment>
<name>A0A2I1C7N0_ASPN1</name>
<sequence>MTSRYVLENGKVSLCGTSSRGSLVMSSLDPKDCRKKRRSDLSRMLSICATSALSSAFSSSELIVCVGVSNMALSVFLYFYQRYLHPEYEHDHPGLQFGSESGSTGRYSAISTHFKLLSSLSGWIMFSSPCSYALL</sequence>
<dbReference type="EMBL" id="MSZS01000004">
    <property type="protein sequence ID" value="PKX93581.1"/>
    <property type="molecule type" value="Genomic_DNA"/>
</dbReference>
<keyword evidence="2" id="KW-1185">Reference proteome</keyword>
<proteinExistence type="predicted"/>
<dbReference type="GeneID" id="36528511"/>
<dbReference type="Proteomes" id="UP000234474">
    <property type="component" value="Unassembled WGS sequence"/>
</dbReference>